<dbReference type="InterPro" id="IPR000253">
    <property type="entry name" value="FHA_dom"/>
</dbReference>
<protein>
    <submittedName>
        <fullName evidence="3">FHA domain-containing protein</fullName>
    </submittedName>
</protein>
<dbReference type="EMBL" id="JBHRXK010000001">
    <property type="protein sequence ID" value="MFC3550119.1"/>
    <property type="molecule type" value="Genomic_DNA"/>
</dbReference>
<evidence type="ECO:0000259" key="2">
    <source>
        <dbReference type="PROSITE" id="PS50006"/>
    </source>
</evidence>
<comment type="caution">
    <text evidence="3">The sequence shown here is derived from an EMBL/GenBank/DDBJ whole genome shotgun (WGS) entry which is preliminary data.</text>
</comment>
<accession>A0ABV7RMP6</accession>
<organism evidence="3 4">
    <name type="scientific">Lysobacter cavernae</name>
    <dbReference type="NCBI Taxonomy" id="1685901"/>
    <lineage>
        <taxon>Bacteria</taxon>
        <taxon>Pseudomonadati</taxon>
        <taxon>Pseudomonadota</taxon>
        <taxon>Gammaproteobacteria</taxon>
        <taxon>Lysobacterales</taxon>
        <taxon>Lysobacteraceae</taxon>
        <taxon>Lysobacter</taxon>
    </lineage>
</organism>
<dbReference type="Pfam" id="PF00498">
    <property type="entry name" value="FHA"/>
    <property type="match status" value="2"/>
</dbReference>
<reference evidence="4" key="1">
    <citation type="journal article" date="2019" name="Int. J. Syst. Evol. Microbiol.">
        <title>The Global Catalogue of Microorganisms (GCM) 10K type strain sequencing project: providing services to taxonomists for standard genome sequencing and annotation.</title>
        <authorList>
            <consortium name="The Broad Institute Genomics Platform"/>
            <consortium name="The Broad Institute Genome Sequencing Center for Infectious Disease"/>
            <person name="Wu L."/>
            <person name="Ma J."/>
        </authorList>
    </citation>
    <scope>NUCLEOTIDE SEQUENCE [LARGE SCALE GENOMIC DNA]</scope>
    <source>
        <strain evidence="4">KCTC 42875</strain>
    </source>
</reference>
<keyword evidence="1" id="KW-1133">Transmembrane helix</keyword>
<evidence type="ECO:0000313" key="4">
    <source>
        <dbReference type="Proteomes" id="UP001595740"/>
    </source>
</evidence>
<evidence type="ECO:0000256" key="1">
    <source>
        <dbReference type="SAM" id="Phobius"/>
    </source>
</evidence>
<keyword evidence="1" id="KW-0812">Transmembrane</keyword>
<dbReference type="SUPFAM" id="SSF49879">
    <property type="entry name" value="SMAD/FHA domain"/>
    <property type="match status" value="2"/>
</dbReference>
<dbReference type="Proteomes" id="UP001595740">
    <property type="component" value="Unassembled WGS sequence"/>
</dbReference>
<dbReference type="PROSITE" id="PS50006">
    <property type="entry name" value="FHA_DOMAIN"/>
    <property type="match status" value="1"/>
</dbReference>
<dbReference type="Gene3D" id="2.60.200.20">
    <property type="match status" value="2"/>
</dbReference>
<sequence>MKLVFPGGEHPQVLLGHGVNRVGSDPDSTVVINRPGVLPQHCLLHVTAQGVMLDVPHGTTMSVNGRQVAGLIALRPGDSVGFDQVQAQLAALGPAPAVRRQGGPVGRVPDSANDDPGVTAVRAVLPRFVLRGASPEVAGRNAPVFGVLTVGRGSECGLRLEASGMSRVHARLLPTKSGLLLEDLGSSNGSFINGQRVLRGEVRVGDEIGFDTLRFRLVTSAQGAPVQIVAKPVRAAGKTHSRAGWHWVAAAVLAVAAIAGVAVLR</sequence>
<feature type="domain" description="FHA" evidence="2">
    <location>
        <begin position="148"/>
        <end position="197"/>
    </location>
</feature>
<dbReference type="CDD" id="cd00060">
    <property type="entry name" value="FHA"/>
    <property type="match status" value="2"/>
</dbReference>
<dbReference type="SMART" id="SM00240">
    <property type="entry name" value="FHA"/>
    <property type="match status" value="2"/>
</dbReference>
<keyword evidence="4" id="KW-1185">Reference proteome</keyword>
<gene>
    <name evidence="3" type="ORF">ACFOLC_03740</name>
</gene>
<proteinExistence type="predicted"/>
<evidence type="ECO:0000313" key="3">
    <source>
        <dbReference type="EMBL" id="MFC3550119.1"/>
    </source>
</evidence>
<dbReference type="RefSeq" id="WP_386757629.1">
    <property type="nucleotide sequence ID" value="NZ_JBHRXK010000001.1"/>
</dbReference>
<keyword evidence="1" id="KW-0472">Membrane</keyword>
<dbReference type="InterPro" id="IPR008984">
    <property type="entry name" value="SMAD_FHA_dom_sf"/>
</dbReference>
<name>A0ABV7RMP6_9GAMM</name>
<feature type="transmembrane region" description="Helical" evidence="1">
    <location>
        <begin position="244"/>
        <end position="264"/>
    </location>
</feature>